<dbReference type="SUPFAM" id="SSF103506">
    <property type="entry name" value="Mitochondrial carrier"/>
    <property type="match status" value="1"/>
</dbReference>
<evidence type="ECO:0000256" key="10">
    <source>
        <dbReference type="PROSITE-ProRule" id="PRU00282"/>
    </source>
</evidence>
<evidence type="ECO:0000256" key="7">
    <source>
        <dbReference type="ARBA" id="ARBA00022989"/>
    </source>
</evidence>
<proteinExistence type="inferred from homology"/>
<dbReference type="Gene3D" id="1.50.40.10">
    <property type="entry name" value="Mitochondrial carrier domain"/>
    <property type="match status" value="1"/>
</dbReference>
<evidence type="ECO:0000256" key="8">
    <source>
        <dbReference type="ARBA" id="ARBA00023128"/>
    </source>
</evidence>
<dbReference type="PROSITE" id="PS50920">
    <property type="entry name" value="SOLCAR"/>
    <property type="match status" value="3"/>
</dbReference>
<protein>
    <recommendedName>
        <fullName evidence="13">Mitochondrial 2-oxoglutarate/malate carrier protein</fullName>
    </recommendedName>
</protein>
<reference evidence="12" key="1">
    <citation type="journal article" date="2020" name="J. Eukaryot. Microbiol.">
        <title>De novo Sequencing, Assembly and Annotation of the Transcriptome for the Free-Living Testate Amoeba Arcella intermedia.</title>
        <authorList>
            <person name="Ribeiro G.M."/>
            <person name="Porfirio-Sousa A.L."/>
            <person name="Maurer-Alcala X.X."/>
            <person name="Katz L.A."/>
            <person name="Lahr D.J.G."/>
        </authorList>
    </citation>
    <scope>NUCLEOTIDE SEQUENCE</scope>
</reference>
<dbReference type="InterPro" id="IPR018108">
    <property type="entry name" value="MCP_transmembrane"/>
</dbReference>
<name>A0A6B2LBR0_9EUKA</name>
<keyword evidence="4 10" id="KW-0812">Transmembrane</keyword>
<evidence type="ECO:0000256" key="6">
    <source>
        <dbReference type="ARBA" id="ARBA00022792"/>
    </source>
</evidence>
<evidence type="ECO:0000256" key="9">
    <source>
        <dbReference type="ARBA" id="ARBA00023136"/>
    </source>
</evidence>
<accession>A0A6B2LBR0</accession>
<feature type="repeat" description="Solcar" evidence="10">
    <location>
        <begin position="79"/>
        <end position="170"/>
    </location>
</feature>
<feature type="repeat" description="Solcar" evidence="10">
    <location>
        <begin position="179"/>
        <end position="268"/>
    </location>
</feature>
<evidence type="ECO:0000256" key="4">
    <source>
        <dbReference type="ARBA" id="ARBA00022692"/>
    </source>
</evidence>
<sequence length="271" mass="30380">MIVHPIDVIKTRMQLSGEKGAQRVHKTAFHAIYNVAKAEGPTALYKGLTAAILRQWTYGTVRFGLFETMKEKARPEWRKELWANVGMGMIAGACGAVAGTPADLSLIRMASDGRLPVAERRGYTNVFNALYRISKEEGIPSLWKGGQPTIIRAVVLNAAQLGGYSYIKEFLLTTPYFKEDLKTHFSASMLSGFLCSVLSLPVDIMKTRLQSMKPVNGVLPYKGMVDCARIVYQYEGLWAFWKGFTPYYLRLGPQTVLSFIILEQLKLRIPF</sequence>
<dbReference type="InterPro" id="IPR023395">
    <property type="entry name" value="MCP_dom_sf"/>
</dbReference>
<keyword evidence="5" id="KW-0677">Repeat</keyword>
<dbReference type="AlphaFoldDB" id="A0A6B2LBR0"/>
<evidence type="ECO:0008006" key="13">
    <source>
        <dbReference type="Google" id="ProtNLM"/>
    </source>
</evidence>
<evidence type="ECO:0000256" key="2">
    <source>
        <dbReference type="ARBA" id="ARBA00006375"/>
    </source>
</evidence>
<comment type="subcellular location">
    <subcellularLocation>
        <location evidence="1">Mitochondrion inner membrane</location>
        <topology evidence="1">Multi-pass membrane protein</topology>
    </subcellularLocation>
</comment>
<dbReference type="InterPro" id="IPR050391">
    <property type="entry name" value="Mito_Metabolite_Transporter"/>
</dbReference>
<evidence type="ECO:0000256" key="1">
    <source>
        <dbReference type="ARBA" id="ARBA00004448"/>
    </source>
</evidence>
<keyword evidence="3 11" id="KW-0813">Transport</keyword>
<dbReference type="EMBL" id="GIBP01005278">
    <property type="protein sequence ID" value="NDV34247.1"/>
    <property type="molecule type" value="Transcribed_RNA"/>
</dbReference>
<evidence type="ECO:0000256" key="5">
    <source>
        <dbReference type="ARBA" id="ARBA00022737"/>
    </source>
</evidence>
<evidence type="ECO:0000313" key="12">
    <source>
        <dbReference type="EMBL" id="NDV34247.1"/>
    </source>
</evidence>
<keyword evidence="9 10" id="KW-0472">Membrane</keyword>
<dbReference type="Pfam" id="PF00153">
    <property type="entry name" value="Mito_carr"/>
    <property type="match status" value="3"/>
</dbReference>
<dbReference type="GO" id="GO:0005743">
    <property type="term" value="C:mitochondrial inner membrane"/>
    <property type="evidence" value="ECO:0007669"/>
    <property type="project" value="UniProtKB-SubCell"/>
</dbReference>
<feature type="repeat" description="Solcar" evidence="10">
    <location>
        <begin position="1"/>
        <end position="72"/>
    </location>
</feature>
<comment type="similarity">
    <text evidence="2 11">Belongs to the mitochondrial carrier (TC 2.A.29) family.</text>
</comment>
<keyword evidence="7" id="KW-1133">Transmembrane helix</keyword>
<keyword evidence="6" id="KW-0999">Mitochondrion inner membrane</keyword>
<organism evidence="12">
    <name type="scientific">Arcella intermedia</name>
    <dbReference type="NCBI Taxonomy" id="1963864"/>
    <lineage>
        <taxon>Eukaryota</taxon>
        <taxon>Amoebozoa</taxon>
        <taxon>Tubulinea</taxon>
        <taxon>Elardia</taxon>
        <taxon>Arcellinida</taxon>
        <taxon>Sphaerothecina</taxon>
        <taxon>Arcellidae</taxon>
        <taxon>Arcella</taxon>
    </lineage>
</organism>
<evidence type="ECO:0000256" key="3">
    <source>
        <dbReference type="ARBA" id="ARBA00022448"/>
    </source>
</evidence>
<dbReference type="PANTHER" id="PTHR45618">
    <property type="entry name" value="MITOCHONDRIAL DICARBOXYLATE CARRIER-RELATED"/>
    <property type="match status" value="1"/>
</dbReference>
<dbReference type="FunFam" id="1.50.40.10:FF:000009">
    <property type="entry name" value="Mitochondrial 2-oxoglutarate/malate carrier protein"/>
    <property type="match status" value="1"/>
</dbReference>
<evidence type="ECO:0000256" key="11">
    <source>
        <dbReference type="RuleBase" id="RU000488"/>
    </source>
</evidence>
<keyword evidence="8" id="KW-0496">Mitochondrion</keyword>